<evidence type="ECO:0000313" key="2">
    <source>
        <dbReference type="EMBL" id="SVB39607.1"/>
    </source>
</evidence>
<sequence>MKEGTKKRIGKIFRVIRNSLFLSIATLLSAFVAGAFLYYKFSIGLYEDSRLALIVSLAVCLVCIGTWRLLFRRVGKIYLAIFLSPWIYLLVYSIGLDPVYKHLMARIGNAEAQFELGGMYHIGAKRLMGQGVPKDHPKDHMEAAKWYQLAIEQGSAPAKYALGSMYANGARYKNIKQVIKLQGHKAGVLKDDKKALDLFQDSAEKGFFESQLSLGWMYYQGVKGIGVQKNDRKAFKWFRHALVEDEYSENGNQNSLFISHWTNHDVYNISDYSLVQRSENALGEIYEQGLVVQQDYKEAARWYRRAARKFFLLDYCTPRYTYNRSCRAYSNYPEAQYNLGLMYANGYGVPEDNVLAHMWWSIASTNDELRYHQFCINAGMRTGCGGHYSMEEIKGVKDAMEGIKILEKKMTPQQIEEAEKMAMKWKRKTPDPLLP</sequence>
<dbReference type="PANTHER" id="PTHR11102">
    <property type="entry name" value="SEL-1-LIKE PROTEIN"/>
    <property type="match status" value="1"/>
</dbReference>
<dbReference type="SMART" id="SM00671">
    <property type="entry name" value="SEL1"/>
    <property type="match status" value="5"/>
</dbReference>
<dbReference type="AlphaFoldDB" id="A0A382DPU3"/>
<evidence type="ECO:0008006" key="3">
    <source>
        <dbReference type="Google" id="ProtNLM"/>
    </source>
</evidence>
<keyword evidence="1" id="KW-1133">Transmembrane helix</keyword>
<dbReference type="SUPFAM" id="SSF81901">
    <property type="entry name" value="HCP-like"/>
    <property type="match status" value="1"/>
</dbReference>
<evidence type="ECO:0000256" key="1">
    <source>
        <dbReference type="SAM" id="Phobius"/>
    </source>
</evidence>
<dbReference type="InterPro" id="IPR011990">
    <property type="entry name" value="TPR-like_helical_dom_sf"/>
</dbReference>
<feature type="transmembrane region" description="Helical" evidence="1">
    <location>
        <begin position="51"/>
        <end position="70"/>
    </location>
</feature>
<organism evidence="2">
    <name type="scientific">marine metagenome</name>
    <dbReference type="NCBI Taxonomy" id="408172"/>
    <lineage>
        <taxon>unclassified sequences</taxon>
        <taxon>metagenomes</taxon>
        <taxon>ecological metagenomes</taxon>
    </lineage>
</organism>
<dbReference type="PANTHER" id="PTHR11102:SF160">
    <property type="entry name" value="ERAD-ASSOCIATED E3 UBIQUITIN-PROTEIN LIGASE COMPONENT HRD3"/>
    <property type="match status" value="1"/>
</dbReference>
<feature type="transmembrane region" description="Helical" evidence="1">
    <location>
        <begin position="20"/>
        <end position="39"/>
    </location>
</feature>
<name>A0A382DPU3_9ZZZZ</name>
<dbReference type="Gene3D" id="1.25.40.10">
    <property type="entry name" value="Tetratricopeptide repeat domain"/>
    <property type="match status" value="2"/>
</dbReference>
<feature type="transmembrane region" description="Helical" evidence="1">
    <location>
        <begin position="77"/>
        <end position="96"/>
    </location>
</feature>
<dbReference type="EMBL" id="UINC01040146">
    <property type="protein sequence ID" value="SVB39607.1"/>
    <property type="molecule type" value="Genomic_DNA"/>
</dbReference>
<accession>A0A382DPU3</accession>
<gene>
    <name evidence="2" type="ORF">METZ01_LOCUS192461</name>
</gene>
<dbReference type="Pfam" id="PF08238">
    <property type="entry name" value="Sel1"/>
    <property type="match status" value="6"/>
</dbReference>
<protein>
    <recommendedName>
        <fullName evidence="3">Sel1 repeat family protein</fullName>
    </recommendedName>
</protein>
<keyword evidence="1" id="KW-0472">Membrane</keyword>
<dbReference type="InterPro" id="IPR050767">
    <property type="entry name" value="Sel1_AlgK"/>
</dbReference>
<dbReference type="InterPro" id="IPR006597">
    <property type="entry name" value="Sel1-like"/>
</dbReference>
<keyword evidence="1" id="KW-0812">Transmembrane</keyword>
<reference evidence="2" key="1">
    <citation type="submission" date="2018-05" db="EMBL/GenBank/DDBJ databases">
        <authorList>
            <person name="Lanie J.A."/>
            <person name="Ng W.-L."/>
            <person name="Kazmierczak K.M."/>
            <person name="Andrzejewski T.M."/>
            <person name="Davidsen T.M."/>
            <person name="Wayne K.J."/>
            <person name="Tettelin H."/>
            <person name="Glass J.I."/>
            <person name="Rusch D."/>
            <person name="Podicherti R."/>
            <person name="Tsui H.-C.T."/>
            <person name="Winkler M.E."/>
        </authorList>
    </citation>
    <scope>NUCLEOTIDE SEQUENCE</scope>
</reference>
<proteinExistence type="predicted"/>